<dbReference type="GO" id="GO:0016887">
    <property type="term" value="F:ATP hydrolysis activity"/>
    <property type="evidence" value="ECO:0007669"/>
    <property type="project" value="TreeGrafter"/>
</dbReference>
<organism evidence="2 3">
    <name type="scientific">Lientehia hominis</name>
    <dbReference type="NCBI Taxonomy" id="2897778"/>
    <lineage>
        <taxon>Bacteria</taxon>
        <taxon>Bacillati</taxon>
        <taxon>Bacillota</taxon>
        <taxon>Clostridia</taxon>
        <taxon>Lachnospirales</taxon>
        <taxon>Lachnospiraceae</taxon>
        <taxon>Lientehia</taxon>
    </lineage>
</organism>
<dbReference type="Pfam" id="PF01656">
    <property type="entry name" value="CbiA"/>
    <property type="match status" value="1"/>
</dbReference>
<dbReference type="EMBL" id="JAJNOR010000004">
    <property type="protein sequence ID" value="MCD2492717.1"/>
    <property type="molecule type" value="Genomic_DNA"/>
</dbReference>
<evidence type="ECO:0000259" key="1">
    <source>
        <dbReference type="Pfam" id="PF01656"/>
    </source>
</evidence>
<dbReference type="GO" id="GO:0009898">
    <property type="term" value="C:cytoplasmic side of plasma membrane"/>
    <property type="evidence" value="ECO:0007669"/>
    <property type="project" value="TreeGrafter"/>
</dbReference>
<dbReference type="PANTHER" id="PTHR43384">
    <property type="entry name" value="SEPTUM SITE-DETERMINING PROTEIN MIND HOMOLOG, CHLOROPLASTIC-RELATED"/>
    <property type="match status" value="1"/>
</dbReference>
<gene>
    <name evidence="2" type="ORF">LQE92_08760</name>
</gene>
<dbReference type="Gene3D" id="3.40.50.300">
    <property type="entry name" value="P-loop containing nucleotide triphosphate hydrolases"/>
    <property type="match status" value="1"/>
</dbReference>
<dbReference type="InterPro" id="IPR002586">
    <property type="entry name" value="CobQ/CobB/MinD/ParA_Nub-bd_dom"/>
</dbReference>
<dbReference type="GO" id="GO:0005829">
    <property type="term" value="C:cytosol"/>
    <property type="evidence" value="ECO:0007669"/>
    <property type="project" value="TreeGrafter"/>
</dbReference>
<dbReference type="RefSeq" id="WP_231062586.1">
    <property type="nucleotide sequence ID" value="NZ_JAJNOR010000004.1"/>
</dbReference>
<dbReference type="InterPro" id="IPR027417">
    <property type="entry name" value="P-loop_NTPase"/>
</dbReference>
<protein>
    <submittedName>
        <fullName evidence="2">AAA family ATPase</fullName>
    </submittedName>
</protein>
<keyword evidence="3" id="KW-1185">Reference proteome</keyword>
<accession>A0AAP2WA33</accession>
<dbReference type="PANTHER" id="PTHR43384:SF15">
    <property type="entry name" value="ATP-BINDING PROTEIN"/>
    <property type="match status" value="1"/>
</dbReference>
<comment type="caution">
    <text evidence="2">The sequence shown here is derived from an EMBL/GenBank/DDBJ whole genome shotgun (WGS) entry which is preliminary data.</text>
</comment>
<evidence type="ECO:0000313" key="2">
    <source>
        <dbReference type="EMBL" id="MCD2492717.1"/>
    </source>
</evidence>
<dbReference type="GO" id="GO:0005524">
    <property type="term" value="F:ATP binding"/>
    <property type="evidence" value="ECO:0007669"/>
    <property type="project" value="TreeGrafter"/>
</dbReference>
<proteinExistence type="predicted"/>
<dbReference type="InterPro" id="IPR050625">
    <property type="entry name" value="ParA/MinD_ATPase"/>
</dbReference>
<evidence type="ECO:0000313" key="3">
    <source>
        <dbReference type="Proteomes" id="UP001299265"/>
    </source>
</evidence>
<dbReference type="Proteomes" id="UP001299265">
    <property type="component" value="Unassembled WGS sequence"/>
</dbReference>
<feature type="domain" description="CobQ/CobB/MinD/ParA nucleotide binding" evidence="1">
    <location>
        <begin position="5"/>
        <end position="233"/>
    </location>
</feature>
<dbReference type="SUPFAM" id="SSF52540">
    <property type="entry name" value="P-loop containing nucleoside triphosphate hydrolases"/>
    <property type="match status" value="1"/>
</dbReference>
<dbReference type="InterPro" id="IPR014433">
    <property type="entry name" value="CooC"/>
</dbReference>
<dbReference type="GO" id="GO:0051782">
    <property type="term" value="P:negative regulation of cell division"/>
    <property type="evidence" value="ECO:0007669"/>
    <property type="project" value="TreeGrafter"/>
</dbReference>
<name>A0AAP2WA33_9FIRM</name>
<dbReference type="AlphaFoldDB" id="A0AAP2WA33"/>
<dbReference type="PIRSF" id="PIRSF005647">
    <property type="entry name" value="CooC"/>
    <property type="match status" value="1"/>
</dbReference>
<reference evidence="2 3" key="1">
    <citation type="submission" date="2021-11" db="EMBL/GenBank/DDBJ databases">
        <title>Lacrimispora sp. nov. NSJ-141 isolated from human feces.</title>
        <authorList>
            <person name="Abdugheni R."/>
        </authorList>
    </citation>
    <scope>NUCLEOTIDE SEQUENCE [LARGE SCALE GENOMIC DNA]</scope>
    <source>
        <strain evidence="2 3">NSJ-141</strain>
    </source>
</reference>
<sequence length="258" mass="27764">MAYTIAVAGKGGVGKTTLCGLLIQYLCEKEKGPILAVDADANSNLNEVLGVEVEATLGDIREEIARAEMMDPSPIPAGMSKQDYAAFRFNSALVEEDDYDLLVMGRTQGSGCYCYVNGLLTAQVARLSSQYEYIVVDNEAGMEHISRGILPHVDAVILVSDCSRRGIQAVGRIAELVKECKLNPGAMGLIVNRAPEGSLNEGIREEIDNQGLNLIGVVPHSEAVYEFDCEGKPTAVNLPQDSPVRKALIEAVEKLLHS</sequence>